<dbReference type="AlphaFoldDB" id="A0A8E2AKH2"/>
<dbReference type="EMBL" id="KV722933">
    <property type="protein sequence ID" value="OCH83612.1"/>
    <property type="molecule type" value="Genomic_DNA"/>
</dbReference>
<keyword evidence="2" id="KW-0472">Membrane</keyword>
<feature type="transmembrane region" description="Helical" evidence="2">
    <location>
        <begin position="146"/>
        <end position="169"/>
    </location>
</feature>
<evidence type="ECO:0000256" key="2">
    <source>
        <dbReference type="SAM" id="Phobius"/>
    </source>
</evidence>
<evidence type="ECO:0000313" key="4">
    <source>
        <dbReference type="Proteomes" id="UP000250043"/>
    </source>
</evidence>
<feature type="region of interest" description="Disordered" evidence="1">
    <location>
        <begin position="20"/>
        <end position="39"/>
    </location>
</feature>
<organism evidence="3 4">
    <name type="scientific">Obba rivulosa</name>
    <dbReference type="NCBI Taxonomy" id="1052685"/>
    <lineage>
        <taxon>Eukaryota</taxon>
        <taxon>Fungi</taxon>
        <taxon>Dikarya</taxon>
        <taxon>Basidiomycota</taxon>
        <taxon>Agaricomycotina</taxon>
        <taxon>Agaricomycetes</taxon>
        <taxon>Polyporales</taxon>
        <taxon>Gelatoporiaceae</taxon>
        <taxon>Obba</taxon>
    </lineage>
</organism>
<feature type="region of interest" description="Disordered" evidence="1">
    <location>
        <begin position="105"/>
        <end position="125"/>
    </location>
</feature>
<keyword evidence="4" id="KW-1185">Reference proteome</keyword>
<dbReference type="Proteomes" id="UP000250043">
    <property type="component" value="Unassembled WGS sequence"/>
</dbReference>
<accession>A0A8E2AKH2</accession>
<feature type="compositionally biased region" description="Basic and acidic residues" evidence="1">
    <location>
        <begin position="116"/>
        <end position="125"/>
    </location>
</feature>
<sequence length="233" mass="26064">MCIAFRHFLDFIEGERLQQPPETGMCLTPDPENRPSSGGRCIRPLRWVTAAILPVFSTPTKPAIFQDLPPSGSGPFSPSLKQITEAVASGEYRLYLDAFRGFAGRERPRQPSRSPKRLEKGAKTTRYSPDERVALHSSYTIQRKKLIWAVALAAAAVKCMAVFRTPYLLRQTLRPDARCLRTGGRIGNTTHNNKRFWDLTNGELRLIARMVFAFIAVDAEISTSSMAISSYDS</sequence>
<evidence type="ECO:0000256" key="1">
    <source>
        <dbReference type="SAM" id="MobiDB-lite"/>
    </source>
</evidence>
<evidence type="ECO:0000313" key="3">
    <source>
        <dbReference type="EMBL" id="OCH83612.1"/>
    </source>
</evidence>
<name>A0A8E2AKH2_9APHY</name>
<reference evidence="3 4" key="1">
    <citation type="submission" date="2016-07" db="EMBL/GenBank/DDBJ databases">
        <title>Draft genome of the white-rot fungus Obba rivulosa 3A-2.</title>
        <authorList>
            <consortium name="DOE Joint Genome Institute"/>
            <person name="Miettinen O."/>
            <person name="Riley R."/>
            <person name="Acob R."/>
            <person name="Barry K."/>
            <person name="Cullen D."/>
            <person name="De Vries R."/>
            <person name="Hainaut M."/>
            <person name="Hatakka A."/>
            <person name="Henrissat B."/>
            <person name="Hilden K."/>
            <person name="Kuo R."/>
            <person name="Labutti K."/>
            <person name="Lipzen A."/>
            <person name="Makela M.R."/>
            <person name="Sandor L."/>
            <person name="Spatafora J.W."/>
            <person name="Grigoriev I.V."/>
            <person name="Hibbett D.S."/>
        </authorList>
    </citation>
    <scope>NUCLEOTIDE SEQUENCE [LARGE SCALE GENOMIC DNA]</scope>
    <source>
        <strain evidence="3 4">3A-2</strain>
    </source>
</reference>
<feature type="non-terminal residue" evidence="3">
    <location>
        <position position="233"/>
    </location>
</feature>
<keyword evidence="2" id="KW-0812">Transmembrane</keyword>
<keyword evidence="2" id="KW-1133">Transmembrane helix</keyword>
<proteinExistence type="predicted"/>
<gene>
    <name evidence="3" type="ORF">OBBRIDRAFT_874355</name>
</gene>
<protein>
    <submittedName>
        <fullName evidence="3">Uncharacterized protein</fullName>
    </submittedName>
</protein>